<evidence type="ECO:0000256" key="5">
    <source>
        <dbReference type="ARBA" id="ARBA00023136"/>
    </source>
</evidence>
<name>A0A7X6ICN2_9BACT</name>
<comment type="caution">
    <text evidence="7">The sequence shown here is derived from an EMBL/GenBank/DDBJ whole genome shotgun (WGS) entry which is preliminary data.</text>
</comment>
<dbReference type="Proteomes" id="UP000534783">
    <property type="component" value="Unassembled WGS sequence"/>
</dbReference>
<reference evidence="7 8" key="1">
    <citation type="journal article" date="2020" name="Nature">
        <title>Bacterial chemolithoautotrophy via manganese oxidation.</title>
        <authorList>
            <person name="Yu H."/>
            <person name="Leadbetter J.R."/>
        </authorList>
    </citation>
    <scope>NUCLEOTIDE SEQUENCE [LARGE SCALE GENOMIC DNA]</scope>
    <source>
        <strain evidence="7 8">Mn-1</strain>
    </source>
</reference>
<feature type="binding site" evidence="6">
    <location>
        <position position="543"/>
    </location>
    <ligand>
        <name>Zn(2+)</name>
        <dbReference type="ChEBI" id="CHEBI:29105"/>
    </ligand>
</feature>
<accession>A0A7X6ICN2</accession>
<evidence type="ECO:0000256" key="6">
    <source>
        <dbReference type="HAMAP-Rule" id="MF_01871"/>
    </source>
</evidence>
<dbReference type="GO" id="GO:0008270">
    <property type="term" value="F:zinc ion binding"/>
    <property type="evidence" value="ECO:0007669"/>
    <property type="project" value="UniProtKB-UniRule"/>
</dbReference>
<evidence type="ECO:0000256" key="4">
    <source>
        <dbReference type="ARBA" id="ARBA00022833"/>
    </source>
</evidence>
<keyword evidence="1 6" id="KW-0813">Transport</keyword>
<keyword evidence="3 6" id="KW-0479">Metal-binding</keyword>
<feature type="binding site" evidence="6">
    <location>
        <position position="541"/>
    </location>
    <ligand>
        <name>Zn(2+)</name>
        <dbReference type="ChEBI" id="CHEBI:29105"/>
    </ligand>
</feature>
<comment type="function">
    <text evidence="6">Part of an energy-coupled inorganic carbon pump.</text>
</comment>
<comment type="subcellular location">
    <subcellularLocation>
        <location evidence="6">Cell membrane</location>
        <topology evidence="6">Peripheral membrane protein</topology>
    </subcellularLocation>
</comment>
<dbReference type="PANTHER" id="PTHR38344:SF1">
    <property type="entry name" value="INORGANIC CARBON TRANSPORTER SUBUNIT DABA-RELATED"/>
    <property type="match status" value="1"/>
</dbReference>
<keyword evidence="2 6" id="KW-1003">Cell membrane</keyword>
<feature type="binding site" evidence="6">
    <location>
        <position position="813"/>
    </location>
    <ligand>
        <name>Zn(2+)</name>
        <dbReference type="ChEBI" id="CHEBI:29105"/>
    </ligand>
</feature>
<organism evidence="7 8">
    <name type="scientific">Candidatus Manganitrophus noduliformans</name>
    <dbReference type="NCBI Taxonomy" id="2606439"/>
    <lineage>
        <taxon>Bacteria</taxon>
        <taxon>Pseudomonadati</taxon>
        <taxon>Nitrospirota</taxon>
        <taxon>Nitrospiria</taxon>
        <taxon>Candidatus Troglogloeales</taxon>
        <taxon>Candidatus Manganitrophaceae</taxon>
        <taxon>Candidatus Manganitrophus</taxon>
    </lineage>
</organism>
<dbReference type="Pfam" id="PF10070">
    <property type="entry name" value="DabA"/>
    <property type="match status" value="1"/>
</dbReference>
<proteinExistence type="inferred from homology"/>
<keyword evidence="4 6" id="KW-0862">Zinc</keyword>
<dbReference type="AlphaFoldDB" id="A0A7X6ICN2"/>
<dbReference type="HAMAP" id="MF_01871">
    <property type="entry name" value="DabA"/>
    <property type="match status" value="1"/>
</dbReference>
<evidence type="ECO:0000256" key="3">
    <source>
        <dbReference type="ARBA" id="ARBA00022723"/>
    </source>
</evidence>
<dbReference type="RefSeq" id="WP_168062453.1">
    <property type="nucleotide sequence ID" value="NZ_VTOW01000003.1"/>
</dbReference>
<protein>
    <recommendedName>
        <fullName evidence="6">Probable inorganic carbon transporter subunit DabA</fullName>
    </recommendedName>
</protein>
<comment type="similarity">
    <text evidence="6">Belongs to the inorganic carbon transporter (TC 9.A.2) DabA family.</text>
</comment>
<evidence type="ECO:0000256" key="1">
    <source>
        <dbReference type="ARBA" id="ARBA00022448"/>
    </source>
</evidence>
<sequence length="1137" mass="128347">MQITRIPYSETERLRLRGVVRLAGEIIANYWPMRNFITRNPLHGLEHLPFEEAVRQGERLLGANGYLSGAIYREYLRSGRILPEQIDAALRPLACDKYVTAGEERVTRLAVLRACMLAGLGGPVDPDEAVIQAALDAAPDRTFLEALAGRLGPASKPLDLRKQMRADAEAARGALVRRVTPSAWCDQVLGTNITEQVNGEMIKWCGAFLDEGQAPWPMPEREKGFYLAWKSLAALEWSPCGIPLSRRKIAALPEEPEAALFESLTALDIPHDTWQEYLSLHLAALPGWTGFIKWRSDQSEYEWQQAYPADLIQYLAVRIWYVRELVEKACQEHLGIAGSVDAISAYLQRHPLEYYLRRARLAGRLPADYAAQVDRLRERSASSVGQKDAWEKLAERYAAQIGPRREEAVRRAAALRLRALAEALAIDPALFLETPPEDLKTLLDWVDAFPESEQGPIWLKALETGYQGQLIEKLKSNLSAQSAHEGEAPAASLLEGATRAPMMNPQRANASVEGEAHAAKLHEGVTQTPLLIRPQAQAVFCIDVRSEPFRRHLEAVGDYETFGFAGFFTVFIRYQGLGDHHETDQYPVIMKAKNLVRELPRPYQGRLLSRHLSGTQLLHMGHELLYSLKENVITPYVMVESVGWFYALPLIGKTVFTNGYRNLTAWFRRLFAPPVSTSLTIDKLSRKEVEEMLASEQRAVIRRALQQEFGDRNLNLSLERLEFFRRRAMDDIDPAPLVKGSTRPNALSAEEEAAFIEDLRARYQINRRWSFARMEKITRTGFTLQEQLFTVETALRMMGLTKNFARLVLFCGHGSASENNPYEAALDCGACGGNSGKPNARVLAAMANKPLVREGLAKNGIVVPADTYFIAGEHNTTTDAVAFFDLEELPQTHRMDLHRLMDDLEEAGLQTSRERCARFPEIESAPTPAQAAQEVRRRSGDWSQVRPEWGLSGNAAFVIGGRRMTRRVDLEGRVFLQSYDPQEDPTGRLLEILMTGPQVVGQWINMEYYFSTVDNGVYGSGSKIYHNVVGRFGVMSGPQSDLRVGLPAQTVMKGERPYHEPMRLLSVIEAPRERIGAIIRRHKVLQEYYHNEWVHLIALDPGDKIFYRYLPSREWVPLREARAIPQDEMFLEKEQNV</sequence>
<evidence type="ECO:0000313" key="8">
    <source>
        <dbReference type="Proteomes" id="UP000534783"/>
    </source>
</evidence>
<keyword evidence="5 6" id="KW-0472">Membrane</keyword>
<dbReference type="PANTHER" id="PTHR38344">
    <property type="entry name" value="UPF0753 PROTEIN AQ_863"/>
    <property type="match status" value="1"/>
</dbReference>
<evidence type="ECO:0000256" key="2">
    <source>
        <dbReference type="ARBA" id="ARBA00022475"/>
    </source>
</evidence>
<dbReference type="GO" id="GO:0005886">
    <property type="term" value="C:plasma membrane"/>
    <property type="evidence" value="ECO:0007669"/>
    <property type="project" value="UniProtKB-SubCell"/>
</dbReference>
<dbReference type="InterPro" id="IPR018752">
    <property type="entry name" value="DabA"/>
</dbReference>
<feature type="binding site" evidence="6">
    <location>
        <position position="828"/>
    </location>
    <ligand>
        <name>Zn(2+)</name>
        <dbReference type="ChEBI" id="CHEBI:29105"/>
    </ligand>
</feature>
<evidence type="ECO:0000313" key="7">
    <source>
        <dbReference type="EMBL" id="NKE72624.1"/>
    </source>
</evidence>
<keyword evidence="8" id="KW-1185">Reference proteome</keyword>
<comment type="cofactor">
    <cofactor evidence="6">
        <name>Zn(2+)</name>
        <dbReference type="ChEBI" id="CHEBI:29105"/>
    </cofactor>
</comment>
<gene>
    <name evidence="6" type="primary">dabA</name>
    <name evidence="7" type="ORF">MNODULE_17880</name>
</gene>
<comment type="subunit">
    <text evidence="6">Forms a complex with DabB.</text>
</comment>
<dbReference type="EMBL" id="VTOW01000003">
    <property type="protein sequence ID" value="NKE72624.1"/>
    <property type="molecule type" value="Genomic_DNA"/>
</dbReference>